<accession>A0A7J0BIY8</accession>
<gene>
    <name evidence="1" type="ORF">DSM101010T_20980</name>
</gene>
<dbReference type="AlphaFoldDB" id="A0A7J0BIY8"/>
<keyword evidence="2" id="KW-1185">Reference proteome</keyword>
<dbReference type="EMBL" id="BLVO01000013">
    <property type="protein sequence ID" value="GFM33733.1"/>
    <property type="molecule type" value="Genomic_DNA"/>
</dbReference>
<comment type="caution">
    <text evidence="1">The sequence shown here is derived from an EMBL/GenBank/DDBJ whole genome shotgun (WGS) entry which is preliminary data.</text>
</comment>
<proteinExistence type="predicted"/>
<sequence>MSRIHGVSAFGLMDCAAVTNGGCKMSGFYLADAVLPQSSLGQIRTGDEAESERIHSGLQWPPEARVLPEKPLRRVPIPVAWSLLVDAGDRTVRWEGGRGNSIPLASILAAHVKGLLEENDFTYSNQDQAVVAIPDHLDEYGQEALLQAFGSNRSQVSLLWRPVAAAMTWLDAAKPTNLEQDDFLLVIYLGPDGMDFTTFGLREEKCNGRTYVLPVRNRPSRAPLPPGWEWACALSAEADPLCRDDYGAFWQTFTTFPEVWAAIAGAPWDNEDLPRPWSTSQGWRLWDPAPVLNEKVLDCGQGQSAILRKLLKGSCKLTPADRKSSGETWGEHLKAELKATLATQPGRLRGAILCGPIAPRQIPRWLNPEELGLLPDTEPRPDTLWMASACDDPVALGARLYGERLAAGLPTYLDTLPGLALLTQRQGGLDWVDIVESSECPGGQPYTRNIPDRFFLPKKSSSMLVYLKKEMRSNEEKKPEKPVSSYRPEFISPIESRVKSLGSLEEVLNSQAWDLNYSARNYALSYAEWLFWKPDLSKSPFRHGSVEFPSSPSKDVPLTINVEMRPASGLARVEFVPEKENALKGRSAAFDFSRMAPLAEEELPEPQLRWPETLHFETTLDPKALDDRRIRDFIQLPQNVIDKIFIRHLESMKAAICAPAQDSHRKFSAKRIDENGNAGSPQGCAIVSQIADRIEQQSQHFLASKQIFMEDNTRIFIVRSSWLWAATPQVVTGYIEEFISNHKYHDATWNHIIESASRCFTKETQFKLLCKIIHKRSSTGRGNSFPIQSMRSLSRILVIREQGWRGLDSDMARHFADRAADIICDEVKSNNIKQKFFQGVFLILALLRFRATDPSFLDPVNQSSVFRQIEDCFREGIEIARRQGNAEKVQLIKKTIDFMYSKGCKGIISQVASQAGE</sequence>
<evidence type="ECO:0000313" key="1">
    <source>
        <dbReference type="EMBL" id="GFM33733.1"/>
    </source>
</evidence>
<name>A0A7J0BIY8_9BACT</name>
<dbReference type="Proteomes" id="UP000503840">
    <property type="component" value="Unassembled WGS sequence"/>
</dbReference>
<protein>
    <submittedName>
        <fullName evidence="1">Uncharacterized protein</fullName>
    </submittedName>
</protein>
<reference evidence="1 2" key="1">
    <citation type="submission" date="2020-05" db="EMBL/GenBank/DDBJ databases">
        <title>Draft genome sequence of Desulfovibrio sp. strain HN2T.</title>
        <authorList>
            <person name="Ueno A."/>
            <person name="Tamazawa S."/>
            <person name="Tamamura S."/>
            <person name="Murakami T."/>
            <person name="Kiyama T."/>
            <person name="Inomata H."/>
            <person name="Amano Y."/>
            <person name="Miyakawa K."/>
            <person name="Tamaki H."/>
            <person name="Naganuma T."/>
            <person name="Kaneko K."/>
        </authorList>
    </citation>
    <scope>NUCLEOTIDE SEQUENCE [LARGE SCALE GENOMIC DNA]</scope>
    <source>
        <strain evidence="1 2">HN2</strain>
    </source>
</reference>
<evidence type="ECO:0000313" key="2">
    <source>
        <dbReference type="Proteomes" id="UP000503840"/>
    </source>
</evidence>
<organism evidence="1 2">
    <name type="scientific">Desulfovibrio subterraneus</name>
    <dbReference type="NCBI Taxonomy" id="2718620"/>
    <lineage>
        <taxon>Bacteria</taxon>
        <taxon>Pseudomonadati</taxon>
        <taxon>Thermodesulfobacteriota</taxon>
        <taxon>Desulfovibrionia</taxon>
        <taxon>Desulfovibrionales</taxon>
        <taxon>Desulfovibrionaceae</taxon>
        <taxon>Desulfovibrio</taxon>
    </lineage>
</organism>